<comment type="caution">
    <text evidence="2">The sequence shown here is derived from an EMBL/GenBank/DDBJ whole genome shotgun (WGS) entry which is preliminary data.</text>
</comment>
<organism evidence="2 3">
    <name type="scientific">Arthrobacter terrae</name>
    <dbReference type="NCBI Taxonomy" id="2935737"/>
    <lineage>
        <taxon>Bacteria</taxon>
        <taxon>Bacillati</taxon>
        <taxon>Actinomycetota</taxon>
        <taxon>Actinomycetes</taxon>
        <taxon>Micrococcales</taxon>
        <taxon>Micrococcaceae</taxon>
        <taxon>Arthrobacter</taxon>
    </lineage>
</organism>
<dbReference type="AlphaFoldDB" id="A0A931CKN4"/>
<proteinExistence type="predicted"/>
<sequence length="76" mass="8117">MTTFLIVISVLIAWLVGAFFVWALIHGAQILRRQEVAALIAAEQEHAGRDEADSADATDATVISIIPDDAQLQSAA</sequence>
<name>A0A931CKN4_9MICC</name>
<keyword evidence="1" id="KW-0472">Membrane</keyword>
<gene>
    <name evidence="2" type="ORF">IV500_04725</name>
</gene>
<accession>A0A931CKN4</accession>
<keyword evidence="3" id="KW-1185">Reference proteome</keyword>
<dbReference type="EMBL" id="JADNYM010000005">
    <property type="protein sequence ID" value="MBG0738722.1"/>
    <property type="molecule type" value="Genomic_DNA"/>
</dbReference>
<evidence type="ECO:0000313" key="3">
    <source>
        <dbReference type="Proteomes" id="UP000655366"/>
    </source>
</evidence>
<evidence type="ECO:0000256" key="1">
    <source>
        <dbReference type="SAM" id="Phobius"/>
    </source>
</evidence>
<evidence type="ECO:0000313" key="2">
    <source>
        <dbReference type="EMBL" id="MBG0738722.1"/>
    </source>
</evidence>
<dbReference type="Proteomes" id="UP000655366">
    <property type="component" value="Unassembled WGS sequence"/>
</dbReference>
<dbReference type="RefSeq" id="WP_196395668.1">
    <property type="nucleotide sequence ID" value="NZ_JADNYM010000005.1"/>
</dbReference>
<keyword evidence="1" id="KW-1133">Transmembrane helix</keyword>
<feature type="transmembrane region" description="Helical" evidence="1">
    <location>
        <begin position="6"/>
        <end position="25"/>
    </location>
</feature>
<reference evidence="2 3" key="1">
    <citation type="submission" date="2020-11" db="EMBL/GenBank/DDBJ databases">
        <title>Arthrobacter antarcticus sp. nov., isolated from Antarctic Soil.</title>
        <authorList>
            <person name="Li J."/>
        </authorList>
    </citation>
    <scope>NUCLEOTIDE SEQUENCE [LARGE SCALE GENOMIC DNA]</scope>
    <source>
        <strain evidence="2 3">Z1-20</strain>
    </source>
</reference>
<protein>
    <submittedName>
        <fullName evidence="2">Uncharacterized protein</fullName>
    </submittedName>
</protein>
<keyword evidence="1" id="KW-0812">Transmembrane</keyword>